<dbReference type="PANTHER" id="PTHR48090">
    <property type="entry name" value="UNDECAPRENYL-PHOSPHATE 4-DEOXY-4-FORMAMIDO-L-ARABINOSE TRANSFERASE-RELATED"/>
    <property type="match status" value="1"/>
</dbReference>
<reference evidence="3" key="2">
    <citation type="submission" date="2022-05" db="EMBL/GenBank/DDBJ databases">
        <authorList>
            <person name="Kim J.-S."/>
            <person name="Lee K."/>
            <person name="Suh M."/>
            <person name="Eom M."/>
            <person name="Kim J.-S."/>
            <person name="Kim D.-S."/>
            <person name="Ko S.-H."/>
            <person name="Shin Y."/>
            <person name="Lee J.-S."/>
        </authorList>
    </citation>
    <scope>NUCLEOTIDE SEQUENCE</scope>
    <source>
        <strain evidence="3">N237</strain>
    </source>
</reference>
<evidence type="ECO:0000313" key="3">
    <source>
        <dbReference type="EMBL" id="UQX88684.1"/>
    </source>
</evidence>
<evidence type="ECO:0000313" key="4">
    <source>
        <dbReference type="Proteomes" id="UP001056336"/>
    </source>
</evidence>
<dbReference type="EMBL" id="CP097332">
    <property type="protein sequence ID" value="UQX88684.1"/>
    <property type="molecule type" value="Genomic_DNA"/>
</dbReference>
<dbReference type="SUPFAM" id="SSF53448">
    <property type="entry name" value="Nucleotide-diphospho-sugar transferases"/>
    <property type="match status" value="1"/>
</dbReference>
<dbReference type="Proteomes" id="UP001056336">
    <property type="component" value="Chromosome"/>
</dbReference>
<dbReference type="Gene3D" id="3.90.550.10">
    <property type="entry name" value="Spore Coat Polysaccharide Biosynthesis Protein SpsA, Chain A"/>
    <property type="match status" value="1"/>
</dbReference>
<dbReference type="InterPro" id="IPR029044">
    <property type="entry name" value="Nucleotide-diphossugar_trans"/>
</dbReference>
<reference evidence="3" key="1">
    <citation type="journal article" date="2018" name="Int. J. Syst. Evol. Microbiol.">
        <title>Jatrophihabitans telluris sp. nov., isolated from sediment soil of lava forest wetlands and the emended description of the genus Jatrophihabitans.</title>
        <authorList>
            <person name="Lee K.C."/>
            <person name="Suh M.K."/>
            <person name="Eom M.K."/>
            <person name="Kim K.K."/>
            <person name="Kim J.S."/>
            <person name="Kim D.S."/>
            <person name="Ko S.H."/>
            <person name="Shin Y.K."/>
            <person name="Lee J.S."/>
        </authorList>
    </citation>
    <scope>NUCLEOTIDE SEQUENCE</scope>
    <source>
        <strain evidence="3">N237</strain>
    </source>
</reference>
<keyword evidence="4" id="KW-1185">Reference proteome</keyword>
<dbReference type="InterPro" id="IPR050256">
    <property type="entry name" value="Glycosyltransferase_2"/>
</dbReference>
<dbReference type="InterPro" id="IPR001173">
    <property type="entry name" value="Glyco_trans_2-like"/>
</dbReference>
<sequence>MPERGTDNLDVWVIVRCFNEASVVRGVIEELRGHFPNVIGVDDGSTDESAAEMLAAGAMVVRHPVNLGGGAALQTGLEFALLDHGAAYVVCFDGDGQHRAEDAAAMVDHIRSTEVDILIGSRFLGSAQDMPRSRGVLLRLGRAFERLSTGIKLTDAHNGLRVFSRRFAATVDLQMNDMAYASELLGIIKRSGLAFAEYPVTVRYTDYSRAKGQRSINSVNIATDVWLHQVLKGRRR</sequence>
<feature type="domain" description="Glycosyltransferase 2-like" evidence="2">
    <location>
        <begin position="13"/>
        <end position="167"/>
    </location>
</feature>
<accession>A0ABY4QYL8</accession>
<evidence type="ECO:0000259" key="2">
    <source>
        <dbReference type="Pfam" id="PF00535"/>
    </source>
</evidence>
<comment type="similarity">
    <text evidence="1">Belongs to the glycosyltransferase 2 family.</text>
</comment>
<name>A0ABY4QYL8_9ACTN</name>
<evidence type="ECO:0000256" key="1">
    <source>
        <dbReference type="ARBA" id="ARBA00006739"/>
    </source>
</evidence>
<dbReference type="CDD" id="cd04179">
    <property type="entry name" value="DPM_DPG-synthase_like"/>
    <property type="match status" value="1"/>
</dbReference>
<gene>
    <name evidence="3" type="ORF">M6D93_01470</name>
</gene>
<dbReference type="RefSeq" id="WP_249772395.1">
    <property type="nucleotide sequence ID" value="NZ_CP097332.1"/>
</dbReference>
<dbReference type="Pfam" id="PF00535">
    <property type="entry name" value="Glycos_transf_2"/>
    <property type="match status" value="1"/>
</dbReference>
<organism evidence="3 4">
    <name type="scientific">Jatrophihabitans telluris</name>
    <dbReference type="NCBI Taxonomy" id="2038343"/>
    <lineage>
        <taxon>Bacteria</taxon>
        <taxon>Bacillati</taxon>
        <taxon>Actinomycetota</taxon>
        <taxon>Actinomycetes</taxon>
        <taxon>Jatrophihabitantales</taxon>
        <taxon>Jatrophihabitantaceae</taxon>
        <taxon>Jatrophihabitans</taxon>
    </lineage>
</organism>
<proteinExistence type="inferred from homology"/>
<protein>
    <submittedName>
        <fullName evidence="3">Glycosyltransferase family 2 protein</fullName>
    </submittedName>
</protein>
<dbReference type="PANTHER" id="PTHR48090:SF7">
    <property type="entry name" value="RFBJ PROTEIN"/>
    <property type="match status" value="1"/>
</dbReference>